<dbReference type="HOGENOM" id="CLU_2192632_0_0_11"/>
<comment type="caution">
    <text evidence="1">The sequence shown here is derived from an EMBL/GenBank/DDBJ whole genome shotgun (WGS) entry which is preliminary data.</text>
</comment>
<dbReference type="EMBL" id="JFBT01000001">
    <property type="protein sequence ID" value="EXG82284.1"/>
    <property type="molecule type" value="Genomic_DNA"/>
</dbReference>
<evidence type="ECO:0000313" key="1">
    <source>
        <dbReference type="EMBL" id="EXG82284.1"/>
    </source>
</evidence>
<reference evidence="1 2" key="1">
    <citation type="submission" date="2013-07" db="EMBL/GenBank/DDBJ databases">
        <authorList>
            <consortium name="DOE Joint Genome Institute"/>
            <person name="Eisen J."/>
            <person name="Huntemann M."/>
            <person name="Han J."/>
            <person name="Chen A."/>
            <person name="Kyrpides N."/>
            <person name="Mavromatis K."/>
            <person name="Markowitz V."/>
            <person name="Palaniappan K."/>
            <person name="Ivanova N."/>
            <person name="Schaumberg A."/>
            <person name="Pati A."/>
            <person name="Liolios K."/>
            <person name="Nordberg H.P."/>
            <person name="Cantor M.N."/>
            <person name="Hua S.X."/>
            <person name="Woyke T."/>
        </authorList>
    </citation>
    <scope>NUCLEOTIDE SEQUENCE [LARGE SCALE GENOMIC DNA]</scope>
    <source>
        <strain evidence="1 2">DSM 44712</strain>
    </source>
</reference>
<sequence>MGLSAVLAGWADRHGRELALELRGPLLPSGMDPTWLLSFTGGSSDGQIALFRGPVVDVAAYRWARPHEGMCVGGAFGVADDHFDRMLDDLLAMDCGGPVPNWLKLTPS</sequence>
<dbReference type="Proteomes" id="UP000021053">
    <property type="component" value="Unassembled WGS sequence"/>
</dbReference>
<evidence type="ECO:0000313" key="2">
    <source>
        <dbReference type="Proteomes" id="UP000021053"/>
    </source>
</evidence>
<gene>
    <name evidence="1" type="ORF">CryarDRAFT_3449</name>
</gene>
<name>A0A010ZUE0_9ACTN</name>
<dbReference type="OrthoDB" id="5193883at2"/>
<dbReference type="AlphaFoldDB" id="A0A010ZUE0"/>
<dbReference type="RefSeq" id="WP_051570416.1">
    <property type="nucleotide sequence ID" value="NZ_KK073874.1"/>
</dbReference>
<organism evidence="1 2">
    <name type="scientific">Cryptosporangium arvum DSM 44712</name>
    <dbReference type="NCBI Taxonomy" id="927661"/>
    <lineage>
        <taxon>Bacteria</taxon>
        <taxon>Bacillati</taxon>
        <taxon>Actinomycetota</taxon>
        <taxon>Actinomycetes</taxon>
        <taxon>Cryptosporangiales</taxon>
        <taxon>Cryptosporangiaceae</taxon>
        <taxon>Cryptosporangium</taxon>
    </lineage>
</organism>
<accession>A0A010ZUE0</accession>
<proteinExistence type="predicted"/>
<keyword evidence="2" id="KW-1185">Reference proteome</keyword>
<protein>
    <submittedName>
        <fullName evidence="1">Uncharacterized protein</fullName>
    </submittedName>
</protein>